<organism evidence="2 3">
    <name type="scientific">Chitinophaga caeni</name>
    <dbReference type="NCBI Taxonomy" id="2029983"/>
    <lineage>
        <taxon>Bacteria</taxon>
        <taxon>Pseudomonadati</taxon>
        <taxon>Bacteroidota</taxon>
        <taxon>Chitinophagia</taxon>
        <taxon>Chitinophagales</taxon>
        <taxon>Chitinophagaceae</taxon>
        <taxon>Chitinophaga</taxon>
    </lineage>
</organism>
<dbReference type="Pfam" id="PF12867">
    <property type="entry name" value="DinB_2"/>
    <property type="match status" value="1"/>
</dbReference>
<dbReference type="InterPro" id="IPR034660">
    <property type="entry name" value="DinB/YfiT-like"/>
</dbReference>
<evidence type="ECO:0000313" key="3">
    <source>
        <dbReference type="Proteomes" id="UP000220133"/>
    </source>
</evidence>
<dbReference type="SUPFAM" id="SSF109854">
    <property type="entry name" value="DinB/YfiT-like putative metalloenzymes"/>
    <property type="match status" value="1"/>
</dbReference>
<proteinExistence type="predicted"/>
<gene>
    <name evidence="2" type="ORF">COR50_13950</name>
</gene>
<dbReference type="Proteomes" id="UP000220133">
    <property type="component" value="Chromosome"/>
</dbReference>
<sequence length="173" mass="19879">MKNPVEMLGYQTQDAYKWAYKVASATPREVWENIPVGIESSISWQVGHLIMSIYYHSIIVVKGHQQDILSRIPMKEYDGYFTQGLASKSIGKVDPDQLLEYLKFIGDRSVEIILSLDEASLVSPLEPFRVAHPVAKNKFEALDWNIKHTMWHCGQMGMVKRAVDKKFDFGIRF</sequence>
<evidence type="ECO:0000313" key="2">
    <source>
        <dbReference type="EMBL" id="ATL49877.1"/>
    </source>
</evidence>
<accession>A0A291R0Z9</accession>
<dbReference type="EMBL" id="CP023777">
    <property type="protein sequence ID" value="ATL49877.1"/>
    <property type="molecule type" value="Genomic_DNA"/>
</dbReference>
<dbReference type="KEGG" id="cbae:COR50_13950"/>
<dbReference type="Gene3D" id="1.20.120.450">
    <property type="entry name" value="dinb family like domain"/>
    <property type="match status" value="1"/>
</dbReference>
<dbReference type="InterPro" id="IPR024775">
    <property type="entry name" value="DinB-like"/>
</dbReference>
<name>A0A291R0Z9_9BACT</name>
<keyword evidence="3" id="KW-1185">Reference proteome</keyword>
<feature type="domain" description="DinB-like" evidence="1">
    <location>
        <begin position="21"/>
        <end position="156"/>
    </location>
</feature>
<evidence type="ECO:0000259" key="1">
    <source>
        <dbReference type="Pfam" id="PF12867"/>
    </source>
</evidence>
<reference evidence="2 3" key="1">
    <citation type="submission" date="2017-10" db="EMBL/GenBank/DDBJ databases">
        <title>Paenichitinophaga pekingensis gen. nov., sp. nov., isolated from activated sludge.</title>
        <authorList>
            <person name="Jin D."/>
            <person name="Kong X."/>
            <person name="Deng Y."/>
            <person name="Bai Z."/>
        </authorList>
    </citation>
    <scope>NUCLEOTIDE SEQUENCE [LARGE SCALE GENOMIC DNA]</scope>
    <source>
        <strain evidence="2 3">13</strain>
    </source>
</reference>
<protein>
    <recommendedName>
        <fullName evidence="1">DinB-like domain-containing protein</fullName>
    </recommendedName>
</protein>
<dbReference type="OrthoDB" id="704805at2"/>
<dbReference type="AlphaFoldDB" id="A0A291R0Z9"/>